<evidence type="ECO:0000313" key="2">
    <source>
        <dbReference type="EMBL" id="KAF2108678.1"/>
    </source>
</evidence>
<dbReference type="Proteomes" id="UP000799770">
    <property type="component" value="Unassembled WGS sequence"/>
</dbReference>
<keyword evidence="3" id="KW-1185">Reference proteome</keyword>
<reference evidence="2" key="1">
    <citation type="journal article" date="2020" name="Stud. Mycol.">
        <title>101 Dothideomycetes genomes: a test case for predicting lifestyles and emergence of pathogens.</title>
        <authorList>
            <person name="Haridas S."/>
            <person name="Albert R."/>
            <person name="Binder M."/>
            <person name="Bloem J."/>
            <person name="Labutti K."/>
            <person name="Salamov A."/>
            <person name="Andreopoulos B."/>
            <person name="Baker S."/>
            <person name="Barry K."/>
            <person name="Bills G."/>
            <person name="Bluhm B."/>
            <person name="Cannon C."/>
            <person name="Castanera R."/>
            <person name="Culley D."/>
            <person name="Daum C."/>
            <person name="Ezra D."/>
            <person name="Gonzalez J."/>
            <person name="Henrissat B."/>
            <person name="Kuo A."/>
            <person name="Liang C."/>
            <person name="Lipzen A."/>
            <person name="Lutzoni F."/>
            <person name="Magnuson J."/>
            <person name="Mondo S."/>
            <person name="Nolan M."/>
            <person name="Ohm R."/>
            <person name="Pangilinan J."/>
            <person name="Park H.-J."/>
            <person name="Ramirez L."/>
            <person name="Alfaro M."/>
            <person name="Sun H."/>
            <person name="Tritt A."/>
            <person name="Yoshinaga Y."/>
            <person name="Zwiers L.-H."/>
            <person name="Turgeon B."/>
            <person name="Goodwin S."/>
            <person name="Spatafora J."/>
            <person name="Crous P."/>
            <person name="Grigoriev I."/>
        </authorList>
    </citation>
    <scope>NUCLEOTIDE SEQUENCE</scope>
    <source>
        <strain evidence="2">CBS 627.86</strain>
    </source>
</reference>
<protein>
    <submittedName>
        <fullName evidence="2">Uncharacterized protein</fullName>
    </submittedName>
</protein>
<feature type="region of interest" description="Disordered" evidence="1">
    <location>
        <begin position="1"/>
        <end position="132"/>
    </location>
</feature>
<sequence>MSRKGQSLSCAANSPHLGGTFCRVDTRTFIPLRPRKLSPDTLSFQDTKMATTNPGGGTSLSKPDGSSQPAPASSTEMPHRPVSGAKSPAQSSSDITPQPPPSTGSTEDAEASELEASSNSSAKASGSEASEDNKGRLLALYDRVKVANAQQAACEHKSANLGRARKHLQIDQEEWEEQKAICQNSFTREWFRENLREIIDENSESSEYELFNLLVQRQLAVAKRDKRTYDGYAAATVKAAAAHNKVEEEYRDLSERREWDRATRSVLDAKEFYDSLIQKPKAIDALDAESPCINQANASSGGSGSQTEDLH</sequence>
<proteinExistence type="predicted"/>
<evidence type="ECO:0000256" key="1">
    <source>
        <dbReference type="SAM" id="MobiDB-lite"/>
    </source>
</evidence>
<evidence type="ECO:0000313" key="3">
    <source>
        <dbReference type="Proteomes" id="UP000799770"/>
    </source>
</evidence>
<gene>
    <name evidence="2" type="ORF">BDV96DRAFT_670658</name>
</gene>
<feature type="compositionally biased region" description="Low complexity" evidence="1">
    <location>
        <begin position="114"/>
        <end position="128"/>
    </location>
</feature>
<organism evidence="2 3">
    <name type="scientific">Lophiotrema nucula</name>
    <dbReference type="NCBI Taxonomy" id="690887"/>
    <lineage>
        <taxon>Eukaryota</taxon>
        <taxon>Fungi</taxon>
        <taxon>Dikarya</taxon>
        <taxon>Ascomycota</taxon>
        <taxon>Pezizomycotina</taxon>
        <taxon>Dothideomycetes</taxon>
        <taxon>Pleosporomycetidae</taxon>
        <taxon>Pleosporales</taxon>
        <taxon>Lophiotremataceae</taxon>
        <taxon>Lophiotrema</taxon>
    </lineage>
</organism>
<feature type="compositionally biased region" description="Polar residues" evidence="1">
    <location>
        <begin position="40"/>
        <end position="76"/>
    </location>
</feature>
<dbReference type="EMBL" id="ML977346">
    <property type="protein sequence ID" value="KAF2108678.1"/>
    <property type="molecule type" value="Genomic_DNA"/>
</dbReference>
<name>A0A6A5YRH8_9PLEO</name>
<feature type="compositionally biased region" description="Polar residues" evidence="1">
    <location>
        <begin position="1"/>
        <end position="12"/>
    </location>
</feature>
<dbReference type="AlphaFoldDB" id="A0A6A5YRH8"/>
<accession>A0A6A5YRH8</accession>